<evidence type="ECO:0000313" key="4">
    <source>
        <dbReference type="Proteomes" id="UP000824540"/>
    </source>
</evidence>
<accession>A0A8T2PV35</accession>
<proteinExistence type="predicted"/>
<dbReference type="Proteomes" id="UP000824540">
    <property type="component" value="Unassembled WGS sequence"/>
</dbReference>
<organism evidence="3 4">
    <name type="scientific">Albula glossodonta</name>
    <name type="common">roundjaw bonefish</name>
    <dbReference type="NCBI Taxonomy" id="121402"/>
    <lineage>
        <taxon>Eukaryota</taxon>
        <taxon>Metazoa</taxon>
        <taxon>Chordata</taxon>
        <taxon>Craniata</taxon>
        <taxon>Vertebrata</taxon>
        <taxon>Euteleostomi</taxon>
        <taxon>Actinopterygii</taxon>
        <taxon>Neopterygii</taxon>
        <taxon>Teleostei</taxon>
        <taxon>Albuliformes</taxon>
        <taxon>Albulidae</taxon>
        <taxon>Albula</taxon>
    </lineage>
</organism>
<protein>
    <recommendedName>
        <fullName evidence="5">Secreted protein</fullName>
    </recommendedName>
</protein>
<evidence type="ECO:0008006" key="5">
    <source>
        <dbReference type="Google" id="ProtNLM"/>
    </source>
</evidence>
<dbReference type="AlphaFoldDB" id="A0A8T2PV35"/>
<keyword evidence="2" id="KW-0732">Signal</keyword>
<comment type="caution">
    <text evidence="3">The sequence shown here is derived from an EMBL/GenBank/DDBJ whole genome shotgun (WGS) entry which is preliminary data.</text>
</comment>
<feature type="region of interest" description="Disordered" evidence="1">
    <location>
        <begin position="125"/>
        <end position="149"/>
    </location>
</feature>
<reference evidence="3" key="1">
    <citation type="thesis" date="2021" institute="BYU ScholarsArchive" country="Provo, UT, USA">
        <title>Applications of and Algorithms for Genome Assembly and Genomic Analyses with an Emphasis on Marine Teleosts.</title>
        <authorList>
            <person name="Pickett B.D."/>
        </authorList>
    </citation>
    <scope>NUCLEOTIDE SEQUENCE</scope>
    <source>
        <strain evidence="3">HI-2016</strain>
    </source>
</reference>
<evidence type="ECO:0000256" key="2">
    <source>
        <dbReference type="SAM" id="SignalP"/>
    </source>
</evidence>
<feature type="compositionally biased region" description="Polar residues" evidence="1">
    <location>
        <begin position="126"/>
        <end position="149"/>
    </location>
</feature>
<evidence type="ECO:0000313" key="3">
    <source>
        <dbReference type="EMBL" id="KAG9355317.1"/>
    </source>
</evidence>
<feature type="chain" id="PRO_5035879449" description="Secreted protein" evidence="2">
    <location>
        <begin position="17"/>
        <end position="149"/>
    </location>
</feature>
<dbReference type="EMBL" id="JAFBMS010000001">
    <property type="protein sequence ID" value="KAG9355317.1"/>
    <property type="molecule type" value="Genomic_DNA"/>
</dbReference>
<gene>
    <name evidence="3" type="ORF">JZ751_000155</name>
</gene>
<sequence>MLVFSFGTCICMHVLCLVVFSGKGDKRPLATFDFIFCQFPFLSSPGSVATPATVPQHTYTHSIDHLETGLRGTRSRNTASTVMEAWIKVIVKSLKWRCKSKHMNSSCQEWFLSCPSPKRSYPFSIHTPQLTPGQVSKSKQNRTKNNQNS</sequence>
<name>A0A8T2PV35_9TELE</name>
<feature type="signal peptide" evidence="2">
    <location>
        <begin position="1"/>
        <end position="16"/>
    </location>
</feature>
<evidence type="ECO:0000256" key="1">
    <source>
        <dbReference type="SAM" id="MobiDB-lite"/>
    </source>
</evidence>
<keyword evidence="4" id="KW-1185">Reference proteome</keyword>